<protein>
    <submittedName>
        <fullName evidence="1">Uncharacterized protein</fullName>
    </submittedName>
</protein>
<reference evidence="1" key="1">
    <citation type="submission" date="2022-11" db="EMBL/GenBank/DDBJ databases">
        <authorList>
            <person name="Hyden B.L."/>
            <person name="Feng K."/>
            <person name="Yates T."/>
            <person name="Jawdy S."/>
            <person name="Smart L.B."/>
            <person name="Muchero W."/>
        </authorList>
    </citation>
    <scope>NUCLEOTIDE SEQUENCE</scope>
    <source>
        <tissue evidence="1">Shoot tip</tissue>
    </source>
</reference>
<dbReference type="AlphaFoldDB" id="A0A9Q0PYI2"/>
<reference evidence="1" key="2">
    <citation type="journal article" date="2023" name="Int. J. Mol. Sci.">
        <title>De Novo Assembly and Annotation of 11 Diverse Shrub Willow (Salix) Genomes Reveals Novel Gene Organization in Sex-Linked Regions.</title>
        <authorList>
            <person name="Hyden B."/>
            <person name="Feng K."/>
            <person name="Yates T.B."/>
            <person name="Jawdy S."/>
            <person name="Cereghino C."/>
            <person name="Smart L.B."/>
            <person name="Muchero W."/>
        </authorList>
    </citation>
    <scope>NUCLEOTIDE SEQUENCE</scope>
    <source>
        <tissue evidence="1">Shoot tip</tissue>
    </source>
</reference>
<dbReference type="EMBL" id="JAPFFM010000017">
    <property type="protein sequence ID" value="KAJ6696374.1"/>
    <property type="molecule type" value="Genomic_DNA"/>
</dbReference>
<name>A0A9Q0PYI2_9ROSI</name>
<accession>A0A9Q0PYI2</accession>
<evidence type="ECO:0000313" key="1">
    <source>
        <dbReference type="EMBL" id="KAJ6696374.1"/>
    </source>
</evidence>
<gene>
    <name evidence="1" type="ORF">OIU74_015305</name>
</gene>
<comment type="caution">
    <text evidence="1">The sequence shown here is derived from an EMBL/GenBank/DDBJ whole genome shotgun (WGS) entry which is preliminary data.</text>
</comment>
<evidence type="ECO:0000313" key="2">
    <source>
        <dbReference type="Proteomes" id="UP001151752"/>
    </source>
</evidence>
<proteinExistence type="predicted"/>
<keyword evidence="2" id="KW-1185">Reference proteome</keyword>
<organism evidence="1 2">
    <name type="scientific">Salix koriyanagi</name>
    <dbReference type="NCBI Taxonomy" id="2511006"/>
    <lineage>
        <taxon>Eukaryota</taxon>
        <taxon>Viridiplantae</taxon>
        <taxon>Streptophyta</taxon>
        <taxon>Embryophyta</taxon>
        <taxon>Tracheophyta</taxon>
        <taxon>Spermatophyta</taxon>
        <taxon>Magnoliopsida</taxon>
        <taxon>eudicotyledons</taxon>
        <taxon>Gunneridae</taxon>
        <taxon>Pentapetalae</taxon>
        <taxon>rosids</taxon>
        <taxon>fabids</taxon>
        <taxon>Malpighiales</taxon>
        <taxon>Salicaceae</taxon>
        <taxon>Saliceae</taxon>
        <taxon>Salix</taxon>
    </lineage>
</organism>
<feature type="non-terminal residue" evidence="1">
    <location>
        <position position="1"/>
    </location>
</feature>
<sequence>MHVWTLGWVGRSRLSVHRPPRPFYRRCAPGLNRPGRASRAVTL</sequence>
<dbReference type="Proteomes" id="UP001151752">
    <property type="component" value="Chromosome 3"/>
</dbReference>